<dbReference type="InterPro" id="IPR036844">
    <property type="entry name" value="Hint_dom_sf"/>
</dbReference>
<evidence type="ECO:0000313" key="5">
    <source>
        <dbReference type="Proteomes" id="UP001154259"/>
    </source>
</evidence>
<dbReference type="EMBL" id="CAMXCS010000005">
    <property type="protein sequence ID" value="CAI3952636.1"/>
    <property type="molecule type" value="Genomic_DNA"/>
</dbReference>
<sequence>MSNNINQDTNFSNVTITNEYPCLIGGTWTAQLKDDKTVYVSSDGSQTIEGPVNLIGANLTIASGAIVSYAVIVGNSSNSSPKITVQAGGTIENSDIFNGAITIADGGTSSSNNYVGEAITFNSGSASLNDTFYNPGNAGTSSGTLNLSQLPAGTSTSFTTSSKNGSIKTAANVKVLNFSAPNLTANNANASKTGTLSFRVNHSSEYGSANISQEPHADYSNNQFTLTNDYPSYVGGTWTASLVDGKTVYSNGTLNNIEGPINLINIRGMTINSGAVVDGITMTGTTTPTIYNNGTIQNSFVANGYLQNGSNTTTGISRNNTYISQITYIYNGSVTENDYFYEPGSSYGKYNLTNTPSGTPATFHLGDGKGNIYLYQGASFQDSYVGTGSGAIIDVYQYNGAAVSNYSNSDVCFLGGTLIDTPNGAVAVENLQIGDKVVSYSMDGVKNSLITWVGHKKVNVRKQLSEDQAGYPVRILKDAISDGVPFKDLLITAEHCLFLNDQFIPARMLVNNSSIFYDVSFTEYTYYHIETEDHSVITADGMQTESYLDTGNRSSFQDNSNVIPLYPKAKQWNIDSAYPLVVTREIVEPIYQQLVGRAASLGLQSKSIELPVTQDAGLHLVTNNGEVIHKAHESKGRFSFVIPRNTSSVRLVSRTSKPSHIIGPFVDDRRHLGVLVGNITLLTNSIIYPIEDHIEYPRLQGWDVKEQGPHRWTNGNAVLNLANHGGEESSVIVIHVLAGGPYIAQDHEMSEKIAINQ</sequence>
<dbReference type="CDD" id="cd00081">
    <property type="entry name" value="Hint"/>
    <property type="match status" value="1"/>
</dbReference>
<dbReference type="Proteomes" id="UP001154255">
    <property type="component" value="Unassembled WGS sequence"/>
</dbReference>
<dbReference type="Gene3D" id="2.170.16.10">
    <property type="entry name" value="Hedgehog/Intein (Hint) domain"/>
    <property type="match status" value="1"/>
</dbReference>
<dbReference type="EMBL" id="CAMXCM010000003">
    <property type="protein sequence ID" value="CAI3943513.1"/>
    <property type="molecule type" value="Genomic_DNA"/>
</dbReference>
<reference evidence="2" key="1">
    <citation type="submission" date="2022-10" db="EMBL/GenBank/DDBJ databases">
        <authorList>
            <person name="Botero Cardona J."/>
        </authorList>
    </citation>
    <scope>NUCLEOTIDE SEQUENCE</scope>
    <source>
        <strain evidence="2">LMG 31819</strain>
        <strain evidence="3">R-53529</strain>
    </source>
</reference>
<evidence type="ECO:0000259" key="1">
    <source>
        <dbReference type="Pfam" id="PF13403"/>
    </source>
</evidence>
<comment type="caution">
    <text evidence="2">The sequence shown here is derived from an EMBL/GenBank/DDBJ whole genome shotgun (WGS) entry which is preliminary data.</text>
</comment>
<accession>A0A9W4TNI3</accession>
<evidence type="ECO:0000313" key="4">
    <source>
        <dbReference type="Proteomes" id="UP001154255"/>
    </source>
</evidence>
<protein>
    <submittedName>
        <fullName evidence="2 3">Large exoprotein involved in heme utilization or adhesion (FhaB)</fullName>
    </submittedName>
</protein>
<dbReference type="RefSeq" id="WP_271790228.1">
    <property type="nucleotide sequence ID" value="NZ_CAMXCM010000003.1"/>
</dbReference>
<evidence type="ECO:0000313" key="2">
    <source>
        <dbReference type="EMBL" id="CAI3943513.1"/>
    </source>
</evidence>
<keyword evidence="5" id="KW-1185">Reference proteome</keyword>
<dbReference type="AlphaFoldDB" id="A0A9W4TNI3"/>
<evidence type="ECO:0000313" key="3">
    <source>
        <dbReference type="EMBL" id="CAI3952636.1"/>
    </source>
</evidence>
<dbReference type="SUPFAM" id="SSF51294">
    <property type="entry name" value="Hedgehog/intein (Hint) domain"/>
    <property type="match status" value="1"/>
</dbReference>
<dbReference type="Proteomes" id="UP001154259">
    <property type="component" value="Unassembled WGS sequence"/>
</dbReference>
<dbReference type="InterPro" id="IPR028992">
    <property type="entry name" value="Hedgehog/Intein_dom"/>
</dbReference>
<gene>
    <name evidence="3" type="ORF">R53529_LOCUS1800</name>
    <name evidence="2" type="ORF">R53530_LOCUS1379</name>
</gene>
<dbReference type="Pfam" id="PF13403">
    <property type="entry name" value="Hint_2"/>
    <property type="match status" value="1"/>
</dbReference>
<name>A0A9W4TNI3_9PROT</name>
<proteinExistence type="predicted"/>
<organism evidence="2 4">
    <name type="scientific">Commensalibacter communis</name>
    <dbReference type="NCBI Taxonomy" id="2972786"/>
    <lineage>
        <taxon>Bacteria</taxon>
        <taxon>Pseudomonadati</taxon>
        <taxon>Pseudomonadota</taxon>
        <taxon>Alphaproteobacteria</taxon>
        <taxon>Acetobacterales</taxon>
        <taxon>Acetobacteraceae</taxon>
    </lineage>
</organism>
<feature type="domain" description="Hedgehog/Intein (Hint)" evidence="1">
    <location>
        <begin position="411"/>
        <end position="550"/>
    </location>
</feature>